<dbReference type="NCBIfam" id="NF001030">
    <property type="entry name" value="PRK00110.1"/>
    <property type="match status" value="1"/>
</dbReference>
<dbReference type="GO" id="GO:0006355">
    <property type="term" value="P:regulation of DNA-templated transcription"/>
    <property type="evidence" value="ECO:0007669"/>
    <property type="project" value="UniProtKB-UniRule"/>
</dbReference>
<evidence type="ECO:0000313" key="10">
    <source>
        <dbReference type="Proteomes" id="UP000326202"/>
    </source>
</evidence>
<evidence type="ECO:0000259" key="7">
    <source>
        <dbReference type="Pfam" id="PF01709"/>
    </source>
</evidence>
<keyword evidence="2 6" id="KW-0963">Cytoplasm</keyword>
<dbReference type="GO" id="GO:0003677">
    <property type="term" value="F:DNA binding"/>
    <property type="evidence" value="ECO:0007669"/>
    <property type="project" value="UniProtKB-UniRule"/>
</dbReference>
<dbReference type="KEGG" id="htq:FRZ44_41260"/>
<protein>
    <recommendedName>
        <fullName evidence="6">Probable transcriptional regulatory protein FRZ44_41260</fullName>
    </recommendedName>
</protein>
<dbReference type="EMBL" id="CP042906">
    <property type="protein sequence ID" value="QEX18815.1"/>
    <property type="molecule type" value="Genomic_DNA"/>
</dbReference>
<dbReference type="GO" id="GO:0005829">
    <property type="term" value="C:cytosol"/>
    <property type="evidence" value="ECO:0007669"/>
    <property type="project" value="TreeGrafter"/>
</dbReference>
<dbReference type="NCBIfam" id="NF009044">
    <property type="entry name" value="PRK12378.1"/>
    <property type="match status" value="1"/>
</dbReference>
<evidence type="ECO:0000256" key="5">
    <source>
        <dbReference type="ARBA" id="ARBA00023163"/>
    </source>
</evidence>
<keyword evidence="3 6" id="KW-0805">Transcription regulation</keyword>
<dbReference type="Pfam" id="PF01709">
    <property type="entry name" value="Transcrip_reg"/>
    <property type="match status" value="1"/>
</dbReference>
<dbReference type="InterPro" id="IPR048300">
    <property type="entry name" value="TACO1_YebC-like_2nd/3rd_dom"/>
</dbReference>
<organism evidence="9 10">
    <name type="scientific">Hypericibacter terrae</name>
    <dbReference type="NCBI Taxonomy" id="2602015"/>
    <lineage>
        <taxon>Bacteria</taxon>
        <taxon>Pseudomonadati</taxon>
        <taxon>Pseudomonadota</taxon>
        <taxon>Alphaproteobacteria</taxon>
        <taxon>Rhodospirillales</taxon>
        <taxon>Dongiaceae</taxon>
        <taxon>Hypericibacter</taxon>
    </lineage>
</organism>
<reference evidence="9 10" key="1">
    <citation type="submission" date="2019-08" db="EMBL/GenBank/DDBJ databases">
        <title>Hyperibacter terrae gen. nov., sp. nov. and Hyperibacter viscosus sp. nov., two new members in the family Rhodospirillaceae isolated from the rhizosphere of Hypericum perforatum.</title>
        <authorList>
            <person name="Noviana Z."/>
        </authorList>
    </citation>
    <scope>NUCLEOTIDE SEQUENCE [LARGE SCALE GENOMIC DNA]</scope>
    <source>
        <strain evidence="9 10">R5913</strain>
    </source>
</reference>
<dbReference type="InterPro" id="IPR017856">
    <property type="entry name" value="Integrase-like_N"/>
</dbReference>
<keyword evidence="4 6" id="KW-0238">DNA-binding</keyword>
<dbReference type="FunFam" id="1.10.10.200:FF:000002">
    <property type="entry name" value="Probable transcriptional regulatory protein CLM62_37755"/>
    <property type="match status" value="1"/>
</dbReference>
<dbReference type="PANTHER" id="PTHR12532">
    <property type="entry name" value="TRANSLATIONAL ACTIVATOR OF CYTOCHROME C OXIDASE 1"/>
    <property type="match status" value="1"/>
</dbReference>
<dbReference type="Pfam" id="PF20772">
    <property type="entry name" value="TACO1_YebC_N"/>
    <property type="match status" value="1"/>
</dbReference>
<comment type="subcellular location">
    <subcellularLocation>
        <location evidence="6">Cytoplasm</location>
    </subcellularLocation>
</comment>
<dbReference type="InterPro" id="IPR049083">
    <property type="entry name" value="TACO1_YebC_N"/>
</dbReference>
<evidence type="ECO:0000256" key="4">
    <source>
        <dbReference type="ARBA" id="ARBA00023125"/>
    </source>
</evidence>
<dbReference type="InterPro" id="IPR002876">
    <property type="entry name" value="Transcrip_reg_TACO1-like"/>
</dbReference>
<keyword evidence="10" id="KW-1185">Reference proteome</keyword>
<dbReference type="AlphaFoldDB" id="A0A5J6MQB9"/>
<dbReference type="Gene3D" id="3.30.70.980">
    <property type="match status" value="2"/>
</dbReference>
<dbReference type="Gene3D" id="1.10.10.200">
    <property type="match status" value="1"/>
</dbReference>
<dbReference type="SUPFAM" id="SSF75625">
    <property type="entry name" value="YebC-like"/>
    <property type="match status" value="1"/>
</dbReference>
<comment type="similarity">
    <text evidence="1 6">Belongs to the TACO1 family.</text>
</comment>
<dbReference type="OrthoDB" id="9781053at2"/>
<evidence type="ECO:0000259" key="8">
    <source>
        <dbReference type="Pfam" id="PF20772"/>
    </source>
</evidence>
<dbReference type="HAMAP" id="MF_00693">
    <property type="entry name" value="Transcrip_reg_TACO1"/>
    <property type="match status" value="1"/>
</dbReference>
<gene>
    <name evidence="9" type="ORF">FRZ44_41260</name>
</gene>
<evidence type="ECO:0000256" key="6">
    <source>
        <dbReference type="HAMAP-Rule" id="MF_00693"/>
    </source>
</evidence>
<dbReference type="Proteomes" id="UP000326202">
    <property type="component" value="Chromosome"/>
</dbReference>
<dbReference type="RefSeq" id="WP_151178936.1">
    <property type="nucleotide sequence ID" value="NZ_CP042906.1"/>
</dbReference>
<dbReference type="NCBIfam" id="TIGR01033">
    <property type="entry name" value="YebC/PmpR family DNA-binding transcriptional regulator"/>
    <property type="match status" value="1"/>
</dbReference>
<evidence type="ECO:0000256" key="1">
    <source>
        <dbReference type="ARBA" id="ARBA00008724"/>
    </source>
</evidence>
<dbReference type="InterPro" id="IPR026564">
    <property type="entry name" value="Transcrip_reg_TACO1-like_dom3"/>
</dbReference>
<dbReference type="InterPro" id="IPR029072">
    <property type="entry name" value="YebC-like"/>
</dbReference>
<keyword evidence="5 6" id="KW-0804">Transcription</keyword>
<feature type="domain" description="TACO1/YebC-like second and third" evidence="7">
    <location>
        <begin position="82"/>
        <end position="237"/>
    </location>
</feature>
<proteinExistence type="inferred from homology"/>
<evidence type="ECO:0000313" key="9">
    <source>
        <dbReference type="EMBL" id="QEX18815.1"/>
    </source>
</evidence>
<dbReference type="PANTHER" id="PTHR12532:SF6">
    <property type="entry name" value="TRANSCRIPTIONAL REGULATORY PROTEIN YEBC-RELATED"/>
    <property type="match status" value="1"/>
</dbReference>
<evidence type="ECO:0000256" key="2">
    <source>
        <dbReference type="ARBA" id="ARBA00022490"/>
    </source>
</evidence>
<sequence>MAGHSQFKNIMVRKGAQDARRGKLFTKLIRELTTAARNGMPDPAANPRLRSAIAAARNANMSKDTIERAIKRGSGGGADTNYEEIRYEGYGPGGVAIIVEALTDNRNRTASEIRSVFSKGGGNMGETNSVSFMFGRKGTIRFPLAVATPDAMFEAALDAGAENVESDETGHTITTPVEDFAQVRDALEAKFGAPEFARLTWQPQNTVPVDDAAAETLLKLIEALEDNDDVQTVFANYEIADEVLARLSA</sequence>
<name>A0A5J6MQB9_9PROT</name>
<evidence type="ECO:0000256" key="3">
    <source>
        <dbReference type="ARBA" id="ARBA00023015"/>
    </source>
</evidence>
<accession>A0A5J6MQB9</accession>
<feature type="domain" description="TACO1/YebC-like N-terminal" evidence="8">
    <location>
        <begin position="5"/>
        <end position="76"/>
    </location>
</feature>